<feature type="compositionally biased region" description="Polar residues" evidence="1">
    <location>
        <begin position="67"/>
        <end position="96"/>
    </location>
</feature>
<dbReference type="Proteomes" id="UP000307440">
    <property type="component" value="Unassembled WGS sequence"/>
</dbReference>
<protein>
    <submittedName>
        <fullName evidence="2">Uncharacterized protein</fullName>
    </submittedName>
</protein>
<evidence type="ECO:0000256" key="1">
    <source>
        <dbReference type="SAM" id="MobiDB-lite"/>
    </source>
</evidence>
<feature type="region of interest" description="Disordered" evidence="1">
    <location>
        <begin position="112"/>
        <end position="144"/>
    </location>
</feature>
<dbReference type="OrthoDB" id="3055857at2759"/>
<feature type="region of interest" description="Disordered" evidence="1">
    <location>
        <begin position="659"/>
        <end position="725"/>
    </location>
</feature>
<accession>A0A5C3KNS3</accession>
<feature type="compositionally biased region" description="Low complexity" evidence="1">
    <location>
        <begin position="660"/>
        <end position="676"/>
    </location>
</feature>
<keyword evidence="3" id="KW-1185">Reference proteome</keyword>
<sequence length="741" mass="79516">MPIMSPIDDFTTPASTELTQAQVFKLKTSRPSSHPEGQPFSPVPVAEQKRPTVTRKYTRRKTRRVASSKNLKENATSGHVRRSSGTSKDALTGKSANGSLLWKSAKKIKLPKSNSVASLASPFNSRPASPSLSCYSSSSGESLVNPKRTLADASDDFNLPASKRRNSGINASTLSLPNDQLLPSPIAMGIRTPEDPHLVTKKAHISTQSPDPSFSAKAMRSKSRKSLRRLSRRPSHPALGLEHPTLSRRAAQFDPKSSLGLIDFDRPPSQLSVYGYCDQEAEEGSAIYNVDKDIAAHELFIAGLQGGRESTPFKIQGLDTIPIESSFGVENMHSPVTNSGSVLKKLSSKDHSRLYELTESMSLTSAEDGLHFHNDLGGRSPWITDSLISPPTIYLTKEAASLDLFTSQLGKATPKDVVDPISPPQDDESLVSCRSVHESPCPVTSTQQTSVNAGNNVTRTRSGTITLATASTNLPGRTRSGTITQANHTSTVTVNAPAGSARARSGTIVSQRTRSNTIRPAVTTTTSTGAVIGLQTREESAARAETQPELEVVYADAEFDPAPDEMLVFSSAPNPDVEEDNDDDLTLPTGIARSLSEPRSSEADPLNLGLSNRTSAQPEDSRPVFRVNSRWTTKKDSNKKRSISASKGLKLKRVLGLAKGDTGSSSTSSATFADGGPSSPDPLDFFNAYDDEECAAPAQNLSRTLDKPKDHETGNKQNIKASKRKSLSIRWEGMVGSAISG</sequence>
<dbReference type="AlphaFoldDB" id="A0A5C3KNS3"/>
<feature type="region of interest" description="Disordered" evidence="1">
    <location>
        <begin position="203"/>
        <end position="247"/>
    </location>
</feature>
<organism evidence="2 3">
    <name type="scientific">Coprinopsis marcescibilis</name>
    <name type="common">Agaric fungus</name>
    <name type="synonym">Psathyrella marcescibilis</name>
    <dbReference type="NCBI Taxonomy" id="230819"/>
    <lineage>
        <taxon>Eukaryota</taxon>
        <taxon>Fungi</taxon>
        <taxon>Dikarya</taxon>
        <taxon>Basidiomycota</taxon>
        <taxon>Agaricomycotina</taxon>
        <taxon>Agaricomycetes</taxon>
        <taxon>Agaricomycetidae</taxon>
        <taxon>Agaricales</taxon>
        <taxon>Agaricineae</taxon>
        <taxon>Psathyrellaceae</taxon>
        <taxon>Coprinopsis</taxon>
    </lineage>
</organism>
<evidence type="ECO:0000313" key="3">
    <source>
        <dbReference type="Proteomes" id="UP000307440"/>
    </source>
</evidence>
<evidence type="ECO:0000313" key="2">
    <source>
        <dbReference type="EMBL" id="TFK22159.1"/>
    </source>
</evidence>
<gene>
    <name evidence="2" type="ORF">FA15DRAFT_48872</name>
</gene>
<feature type="compositionally biased region" description="Low complexity" evidence="1">
    <location>
        <begin position="125"/>
        <end position="142"/>
    </location>
</feature>
<reference evidence="2 3" key="1">
    <citation type="journal article" date="2019" name="Nat. Ecol. Evol.">
        <title>Megaphylogeny resolves global patterns of mushroom evolution.</title>
        <authorList>
            <person name="Varga T."/>
            <person name="Krizsan K."/>
            <person name="Foldi C."/>
            <person name="Dima B."/>
            <person name="Sanchez-Garcia M."/>
            <person name="Sanchez-Ramirez S."/>
            <person name="Szollosi G.J."/>
            <person name="Szarkandi J.G."/>
            <person name="Papp V."/>
            <person name="Albert L."/>
            <person name="Andreopoulos W."/>
            <person name="Angelini C."/>
            <person name="Antonin V."/>
            <person name="Barry K.W."/>
            <person name="Bougher N.L."/>
            <person name="Buchanan P."/>
            <person name="Buyck B."/>
            <person name="Bense V."/>
            <person name="Catcheside P."/>
            <person name="Chovatia M."/>
            <person name="Cooper J."/>
            <person name="Damon W."/>
            <person name="Desjardin D."/>
            <person name="Finy P."/>
            <person name="Geml J."/>
            <person name="Haridas S."/>
            <person name="Hughes K."/>
            <person name="Justo A."/>
            <person name="Karasinski D."/>
            <person name="Kautmanova I."/>
            <person name="Kiss B."/>
            <person name="Kocsube S."/>
            <person name="Kotiranta H."/>
            <person name="LaButti K.M."/>
            <person name="Lechner B.E."/>
            <person name="Liimatainen K."/>
            <person name="Lipzen A."/>
            <person name="Lukacs Z."/>
            <person name="Mihaltcheva S."/>
            <person name="Morgado L.N."/>
            <person name="Niskanen T."/>
            <person name="Noordeloos M.E."/>
            <person name="Ohm R.A."/>
            <person name="Ortiz-Santana B."/>
            <person name="Ovrebo C."/>
            <person name="Racz N."/>
            <person name="Riley R."/>
            <person name="Savchenko A."/>
            <person name="Shiryaev A."/>
            <person name="Soop K."/>
            <person name="Spirin V."/>
            <person name="Szebenyi C."/>
            <person name="Tomsovsky M."/>
            <person name="Tulloss R.E."/>
            <person name="Uehling J."/>
            <person name="Grigoriev I.V."/>
            <person name="Vagvolgyi C."/>
            <person name="Papp T."/>
            <person name="Martin F.M."/>
            <person name="Miettinen O."/>
            <person name="Hibbett D.S."/>
            <person name="Nagy L.G."/>
        </authorList>
    </citation>
    <scope>NUCLEOTIDE SEQUENCE [LARGE SCALE GENOMIC DNA]</scope>
    <source>
        <strain evidence="2 3">CBS 121175</strain>
    </source>
</reference>
<feature type="region of interest" description="Disordered" evidence="1">
    <location>
        <begin position="26"/>
        <end position="96"/>
    </location>
</feature>
<dbReference type="EMBL" id="ML210248">
    <property type="protein sequence ID" value="TFK22159.1"/>
    <property type="molecule type" value="Genomic_DNA"/>
</dbReference>
<feature type="compositionally biased region" description="Polar residues" evidence="1">
    <location>
        <begin position="609"/>
        <end position="618"/>
    </location>
</feature>
<feature type="compositionally biased region" description="Basic and acidic residues" evidence="1">
    <location>
        <begin position="704"/>
        <end position="714"/>
    </location>
</feature>
<feature type="compositionally biased region" description="Polar residues" evidence="1">
    <location>
        <begin position="112"/>
        <end position="124"/>
    </location>
</feature>
<feature type="region of interest" description="Disordered" evidence="1">
    <location>
        <begin position="570"/>
        <end position="645"/>
    </location>
</feature>
<feature type="compositionally biased region" description="Basic residues" evidence="1">
    <location>
        <begin position="52"/>
        <end position="66"/>
    </location>
</feature>
<name>A0A5C3KNS3_COPMA</name>
<proteinExistence type="predicted"/>
<feature type="compositionally biased region" description="Acidic residues" evidence="1">
    <location>
        <begin position="576"/>
        <end position="585"/>
    </location>
</feature>
<feature type="compositionally biased region" description="Basic residues" evidence="1">
    <location>
        <begin position="219"/>
        <end position="235"/>
    </location>
</feature>